<dbReference type="Proteomes" id="UP000663891">
    <property type="component" value="Unassembled WGS sequence"/>
</dbReference>
<dbReference type="Proteomes" id="UP000663881">
    <property type="component" value="Unassembled WGS sequence"/>
</dbReference>
<evidence type="ECO:0000256" key="4">
    <source>
        <dbReference type="ARBA" id="ARBA00026139"/>
    </source>
</evidence>
<comment type="catalytic activity">
    <reaction evidence="7">
        <text>DNA(n) + a 2'-deoxyribonucleoside 5'-triphosphate = DNA(n+1) + diphosphate</text>
        <dbReference type="Rhea" id="RHEA:22508"/>
        <dbReference type="Rhea" id="RHEA-COMP:17339"/>
        <dbReference type="Rhea" id="RHEA-COMP:17340"/>
        <dbReference type="ChEBI" id="CHEBI:33019"/>
        <dbReference type="ChEBI" id="CHEBI:61560"/>
        <dbReference type="ChEBI" id="CHEBI:173112"/>
        <dbReference type="EC" id="2.7.7.7"/>
    </reaction>
    <physiologicalReaction direction="left-to-right" evidence="7">
        <dbReference type="Rhea" id="RHEA:22509"/>
    </physiologicalReaction>
</comment>
<dbReference type="GO" id="GO:0003682">
    <property type="term" value="F:chromatin binding"/>
    <property type="evidence" value="ECO:0007669"/>
    <property type="project" value="TreeGrafter"/>
</dbReference>
<proteinExistence type="inferred from homology"/>
<dbReference type="EC" id="2.7.7.102" evidence="6"/>
<evidence type="ECO:0000256" key="1">
    <source>
        <dbReference type="ARBA" id="ARBA00009762"/>
    </source>
</evidence>
<dbReference type="GO" id="GO:0009411">
    <property type="term" value="P:response to UV"/>
    <property type="evidence" value="ECO:0007669"/>
    <property type="project" value="TreeGrafter"/>
</dbReference>
<evidence type="ECO:0000256" key="6">
    <source>
        <dbReference type="ARBA" id="ARBA00044768"/>
    </source>
</evidence>
<dbReference type="GO" id="GO:0005759">
    <property type="term" value="C:mitochondrial matrix"/>
    <property type="evidence" value="ECO:0007669"/>
    <property type="project" value="TreeGrafter"/>
</dbReference>
<evidence type="ECO:0000256" key="5">
    <source>
        <dbReference type="ARBA" id="ARBA00044677"/>
    </source>
</evidence>
<evidence type="ECO:0000256" key="7">
    <source>
        <dbReference type="ARBA" id="ARBA00047303"/>
    </source>
</evidence>
<reference evidence="9" key="1">
    <citation type="submission" date="2021-02" db="EMBL/GenBank/DDBJ databases">
        <authorList>
            <person name="Nowell W R."/>
        </authorList>
    </citation>
    <scope>NUCLEOTIDE SEQUENCE</scope>
</reference>
<dbReference type="GO" id="GO:0042276">
    <property type="term" value="P:error-prone translesion synthesis"/>
    <property type="evidence" value="ECO:0007669"/>
    <property type="project" value="InterPro"/>
</dbReference>
<evidence type="ECO:0000256" key="2">
    <source>
        <dbReference type="ARBA" id="ARBA00012417"/>
    </source>
</evidence>
<evidence type="ECO:0000313" key="10">
    <source>
        <dbReference type="Proteomes" id="UP000663881"/>
    </source>
</evidence>
<dbReference type="GO" id="GO:0031297">
    <property type="term" value="P:replication fork processing"/>
    <property type="evidence" value="ECO:0007669"/>
    <property type="project" value="TreeGrafter"/>
</dbReference>
<evidence type="ECO:0000256" key="3">
    <source>
        <dbReference type="ARBA" id="ARBA00022932"/>
    </source>
</evidence>
<dbReference type="GO" id="GO:0003887">
    <property type="term" value="F:DNA-directed DNA polymerase activity"/>
    <property type="evidence" value="ECO:0007669"/>
    <property type="project" value="UniProtKB-KW"/>
</dbReference>
<dbReference type="GO" id="GO:0005634">
    <property type="term" value="C:nucleus"/>
    <property type="evidence" value="ECO:0007669"/>
    <property type="project" value="TreeGrafter"/>
</dbReference>
<protein>
    <recommendedName>
        <fullName evidence="4">DNA-directed primase/polymerase protein</fullName>
        <ecNumber evidence="6">2.7.7.102</ecNumber>
        <ecNumber evidence="2">2.7.7.7</ecNumber>
    </recommendedName>
</protein>
<dbReference type="OrthoDB" id="5988181at2759"/>
<dbReference type="GO" id="GO:0006264">
    <property type="term" value="P:mitochondrial DNA replication"/>
    <property type="evidence" value="ECO:0007669"/>
    <property type="project" value="TreeGrafter"/>
</dbReference>
<keyword evidence="3" id="KW-0548">Nucleotidyltransferase</keyword>
<sequence length="467" mass="54827">MSTLLTLPQGSHYIHLILPSIKIYYKLDTLLTNISTTNSNEQRVIVIAVEHINQKRHFLSLTIDELSKLLHFLEPPKRTLYEILCQNIYCKLYFDVVIYVEKSLSLNIHESLKILQTLFHVAIANCTNELTNHSTSIADHFLVLTASTPLKHRYHLIYTNTMVRFQSQQTVFKFITTVLYHCSHFIRSHSCHQNLLKSINTHTEKHLNNCLQDLQTILSHTNFCNCIIPTTPITCNNFQKLLYKNSNDIYQWIFDIKVYNNNQQFRLFKATKSGKDNPLVITNDFPFNQQLDIFTANLNNSDFILNHALLSYTINNPKLLIVSYNDNKWSLVNKEKNSIIDLTDTNYFTSLTIKNTSTFEPNKNDLPMPIYNSQTTENREYHENFILKLITEIYYANGYIQSCQAGNKNHSLLFFNIGGEFRYCERLQRHHKSNQTCITIDTLTKKYQIECKDQDCKYFKPRWKNIF</sequence>
<evidence type="ECO:0000313" key="9">
    <source>
        <dbReference type="EMBL" id="CAF3592898.1"/>
    </source>
</evidence>
<name>A0A818MQ61_9BILA</name>
<dbReference type="EMBL" id="CAJNON010000049">
    <property type="protein sequence ID" value="CAF0868632.1"/>
    <property type="molecule type" value="Genomic_DNA"/>
</dbReference>
<gene>
    <name evidence="9" type="ORF">OKA104_LOCUS6207</name>
    <name evidence="8" type="ORF">VCS650_LOCUS7596</name>
</gene>
<comment type="catalytic activity">
    <reaction evidence="5">
        <text>ssDNA + n NTP = ssDNA/pppN(pN)n-1 hybrid + (n-1) diphosphate.</text>
        <dbReference type="EC" id="2.7.7.102"/>
    </reaction>
</comment>
<dbReference type="PANTHER" id="PTHR31399:SF0">
    <property type="entry name" value="DNA-DIRECTED PRIMASE_POLYMERASE PROTEIN"/>
    <property type="match status" value="1"/>
</dbReference>
<keyword evidence="3" id="KW-0239">DNA-directed DNA polymerase</keyword>
<dbReference type="AlphaFoldDB" id="A0A818MQ61"/>
<dbReference type="EMBL" id="CAJOAY010000226">
    <property type="protein sequence ID" value="CAF3592898.1"/>
    <property type="molecule type" value="Genomic_DNA"/>
</dbReference>
<dbReference type="InterPro" id="IPR044917">
    <property type="entry name" value="PRIMPOL"/>
</dbReference>
<organism evidence="9 10">
    <name type="scientific">Adineta steineri</name>
    <dbReference type="NCBI Taxonomy" id="433720"/>
    <lineage>
        <taxon>Eukaryota</taxon>
        <taxon>Metazoa</taxon>
        <taxon>Spiralia</taxon>
        <taxon>Gnathifera</taxon>
        <taxon>Rotifera</taxon>
        <taxon>Eurotatoria</taxon>
        <taxon>Bdelloidea</taxon>
        <taxon>Adinetida</taxon>
        <taxon>Adinetidae</taxon>
        <taxon>Adineta</taxon>
    </lineage>
</organism>
<dbReference type="EC" id="2.7.7.7" evidence="2"/>
<evidence type="ECO:0000313" key="8">
    <source>
        <dbReference type="EMBL" id="CAF0868632.1"/>
    </source>
</evidence>
<accession>A0A818MQ61</accession>
<keyword evidence="3" id="KW-0808">Transferase</keyword>
<comment type="caution">
    <text evidence="9">The sequence shown here is derived from an EMBL/GenBank/DDBJ whole genome shotgun (WGS) entry which is preliminary data.</text>
</comment>
<dbReference type="PANTHER" id="PTHR31399">
    <property type="entry name" value="DNA-DIRECTED PRIMASE / POLYMERASE PROTEIN"/>
    <property type="match status" value="1"/>
</dbReference>
<comment type="similarity">
    <text evidence="1">Belongs to the eukaryotic-type primase small subunit family.</text>
</comment>